<dbReference type="Gene3D" id="3.40.50.200">
    <property type="entry name" value="Peptidase S8/S53 domain"/>
    <property type="match status" value="1"/>
</dbReference>
<evidence type="ECO:0000256" key="5">
    <source>
        <dbReference type="ARBA" id="ARBA00022825"/>
    </source>
</evidence>
<dbReference type="PANTHER" id="PTHR43806:SF66">
    <property type="entry name" value="SERIN ENDOPEPTIDASE"/>
    <property type="match status" value="1"/>
</dbReference>
<evidence type="ECO:0000256" key="4">
    <source>
        <dbReference type="ARBA" id="ARBA00022801"/>
    </source>
</evidence>
<evidence type="ECO:0000256" key="2">
    <source>
        <dbReference type="ARBA" id="ARBA00022670"/>
    </source>
</evidence>
<dbReference type="InterPro" id="IPR000209">
    <property type="entry name" value="Peptidase_S8/S53_dom"/>
</dbReference>
<dbReference type="PROSITE" id="PS51892">
    <property type="entry name" value="SUBTILASE"/>
    <property type="match status" value="1"/>
</dbReference>
<protein>
    <submittedName>
        <fullName evidence="10">Subtilisin-like protein</fullName>
    </submittedName>
</protein>
<organism evidence="10 11">
    <name type="scientific">Choiromyces venosus 120613-1</name>
    <dbReference type="NCBI Taxonomy" id="1336337"/>
    <lineage>
        <taxon>Eukaryota</taxon>
        <taxon>Fungi</taxon>
        <taxon>Dikarya</taxon>
        <taxon>Ascomycota</taxon>
        <taxon>Pezizomycotina</taxon>
        <taxon>Pezizomycetes</taxon>
        <taxon>Pezizales</taxon>
        <taxon>Tuberaceae</taxon>
        <taxon>Choiromyces</taxon>
    </lineage>
</organism>
<evidence type="ECO:0000256" key="1">
    <source>
        <dbReference type="ARBA" id="ARBA00011073"/>
    </source>
</evidence>
<dbReference type="PRINTS" id="PR00723">
    <property type="entry name" value="SUBTILISIN"/>
</dbReference>
<dbReference type="EMBL" id="ML120358">
    <property type="protein sequence ID" value="RPB04488.1"/>
    <property type="molecule type" value="Genomic_DNA"/>
</dbReference>
<dbReference type="Pfam" id="PF06280">
    <property type="entry name" value="fn3_5"/>
    <property type="match status" value="1"/>
</dbReference>
<evidence type="ECO:0000259" key="8">
    <source>
        <dbReference type="Pfam" id="PF00082"/>
    </source>
</evidence>
<evidence type="ECO:0000256" key="6">
    <source>
        <dbReference type="PIRSR" id="PIRSR615500-1"/>
    </source>
</evidence>
<dbReference type="InterPro" id="IPR010435">
    <property type="entry name" value="C5a/SBT2-like_Fn3"/>
</dbReference>
<dbReference type="InterPro" id="IPR034187">
    <property type="entry name" value="Peptidases_S8_5"/>
</dbReference>
<dbReference type="PROSITE" id="PS00137">
    <property type="entry name" value="SUBTILASE_HIS"/>
    <property type="match status" value="1"/>
</dbReference>
<dbReference type="OrthoDB" id="10256524at2759"/>
<dbReference type="CDD" id="cd02124">
    <property type="entry name" value="PA_PoS1_like"/>
    <property type="match status" value="1"/>
</dbReference>
<dbReference type="Proteomes" id="UP000276215">
    <property type="component" value="Unassembled WGS sequence"/>
</dbReference>
<reference evidence="10 11" key="1">
    <citation type="journal article" date="2018" name="Nat. Ecol. Evol.">
        <title>Pezizomycetes genomes reveal the molecular basis of ectomycorrhizal truffle lifestyle.</title>
        <authorList>
            <person name="Murat C."/>
            <person name="Payen T."/>
            <person name="Noel B."/>
            <person name="Kuo A."/>
            <person name="Morin E."/>
            <person name="Chen J."/>
            <person name="Kohler A."/>
            <person name="Krizsan K."/>
            <person name="Balestrini R."/>
            <person name="Da Silva C."/>
            <person name="Montanini B."/>
            <person name="Hainaut M."/>
            <person name="Levati E."/>
            <person name="Barry K.W."/>
            <person name="Belfiori B."/>
            <person name="Cichocki N."/>
            <person name="Clum A."/>
            <person name="Dockter R.B."/>
            <person name="Fauchery L."/>
            <person name="Guy J."/>
            <person name="Iotti M."/>
            <person name="Le Tacon F."/>
            <person name="Lindquist E.A."/>
            <person name="Lipzen A."/>
            <person name="Malagnac F."/>
            <person name="Mello A."/>
            <person name="Molinier V."/>
            <person name="Miyauchi S."/>
            <person name="Poulain J."/>
            <person name="Riccioni C."/>
            <person name="Rubini A."/>
            <person name="Sitrit Y."/>
            <person name="Splivallo R."/>
            <person name="Traeger S."/>
            <person name="Wang M."/>
            <person name="Zifcakova L."/>
            <person name="Wipf D."/>
            <person name="Zambonelli A."/>
            <person name="Paolocci F."/>
            <person name="Nowrousian M."/>
            <person name="Ottonello S."/>
            <person name="Baldrian P."/>
            <person name="Spatafora J.W."/>
            <person name="Henrissat B."/>
            <person name="Nagy L.G."/>
            <person name="Aury J.M."/>
            <person name="Wincker P."/>
            <person name="Grigoriev I.V."/>
            <person name="Bonfante P."/>
            <person name="Martin F.M."/>
        </authorList>
    </citation>
    <scope>NUCLEOTIDE SEQUENCE [LARGE SCALE GENOMIC DNA]</scope>
    <source>
        <strain evidence="10 11">120613-1</strain>
    </source>
</reference>
<dbReference type="InterPro" id="IPR022398">
    <property type="entry name" value="Peptidase_S8_His-AS"/>
</dbReference>
<dbReference type="InterPro" id="IPR023828">
    <property type="entry name" value="Peptidase_S8_Ser-AS"/>
</dbReference>
<feature type="domain" description="C5a peptidase/Subtilisin-like protease SBT2-like Fn3-like" evidence="9">
    <location>
        <begin position="522"/>
        <end position="630"/>
    </location>
</feature>
<dbReference type="PANTHER" id="PTHR43806">
    <property type="entry name" value="PEPTIDASE S8"/>
    <property type="match status" value="1"/>
</dbReference>
<dbReference type="GO" id="GO:0004252">
    <property type="term" value="F:serine-type endopeptidase activity"/>
    <property type="evidence" value="ECO:0007669"/>
    <property type="project" value="UniProtKB-UniRule"/>
</dbReference>
<dbReference type="GO" id="GO:0006508">
    <property type="term" value="P:proteolysis"/>
    <property type="evidence" value="ECO:0007669"/>
    <property type="project" value="UniProtKB-KW"/>
</dbReference>
<evidence type="ECO:0000256" key="7">
    <source>
        <dbReference type="PROSITE-ProRule" id="PRU01240"/>
    </source>
</evidence>
<dbReference type="Gene3D" id="3.50.30.30">
    <property type="match status" value="1"/>
</dbReference>
<keyword evidence="2 7" id="KW-0645">Protease</keyword>
<dbReference type="PROSITE" id="PS00138">
    <property type="entry name" value="SUBTILASE_SER"/>
    <property type="match status" value="1"/>
</dbReference>
<keyword evidence="11" id="KW-1185">Reference proteome</keyword>
<keyword evidence="5 7" id="KW-0720">Serine protease</keyword>
<feature type="active site" description="Charge relay system" evidence="6 7">
    <location>
        <position position="120"/>
    </location>
</feature>
<evidence type="ECO:0000259" key="9">
    <source>
        <dbReference type="Pfam" id="PF06280"/>
    </source>
</evidence>
<dbReference type="AlphaFoldDB" id="A0A3N4K4L8"/>
<keyword evidence="4 7" id="KW-0378">Hydrolase</keyword>
<gene>
    <name evidence="10" type="ORF">L873DRAFT_1786280</name>
</gene>
<proteinExistence type="inferred from homology"/>
<accession>A0A3N4K4L8</accession>
<feature type="active site" description="Charge relay system" evidence="6 7">
    <location>
        <position position="72"/>
    </location>
</feature>
<keyword evidence="3" id="KW-0732">Signal</keyword>
<dbReference type="InterPro" id="IPR036852">
    <property type="entry name" value="Peptidase_S8/S53_dom_sf"/>
</dbReference>
<dbReference type="Pfam" id="PF00082">
    <property type="entry name" value="Peptidase_S8"/>
    <property type="match status" value="1"/>
</dbReference>
<comment type="similarity">
    <text evidence="1 7">Belongs to the peptidase S8 family.</text>
</comment>
<dbReference type="SUPFAM" id="SSF52743">
    <property type="entry name" value="Subtilisin-like"/>
    <property type="match status" value="1"/>
</dbReference>
<dbReference type="CDD" id="cd07489">
    <property type="entry name" value="Peptidases_S8_5"/>
    <property type="match status" value="1"/>
</dbReference>
<dbReference type="STRING" id="1336337.A0A3N4K4L8"/>
<sequence>MSIPPPSSFVTANHLLEALTMAGLDDRLSVLSAEGIEVTPQVNITSMVFFGASFTIASDDENIPAEIAELFDTGIDYNHPSLGGGFGPEFKVVGGADIVGDNYQGTNFSPDPDPYDCGGHGTHVAGIVAAEDKNFIGVAPKSKLLAYKVFGCIYDGTGEDALIQAFVQACEDGADVINASIGGPEGFPEDAWAIASSRIVQQGVFVAISAGNSGDRGLFYASSGATGVDVMSVASIANEEYFAFNTEAIAGNGTKRDIPYLQSGVEGFKLAGPVPVYVTSLDKFASNDACTALPENTPDLSEYLVVVRRGDCQFNIKEKNLVDKGATYIWFYNTLKTPIVYPNIEESVSLGYAMITQQDGEFIVEQIANGGNVTVNFPHELQGVGVSNTLTGRKMSPFTSWGPSFEAQIKSEIGAPGGYIYSTIPLKQGSYAVFSGTSMAPPYIAGIATLYMGKFGSRQKLGYAGVLELKTRMMASGTLVNWNDDTKTDPKRLAPVPQQDAGYVNALKVLTYKTTLSPGKLELNDTANFQPEHTITIQNSGQQEVIYTFSHEVAGTVNTFKRGSKVPQTFPPTFATLQFSPPQNITILARSSGTFKITFTPPKNLKTNPLPVYSGKVVLTSYEETLSIPYQGIHGNLGDVHIWETEQFPMLASYRTGEDIREPFTVSLTGGDLLTAVFANNFGTPEIRWDVVAEN</sequence>
<dbReference type="InterPro" id="IPR050131">
    <property type="entry name" value="Peptidase_S8_subtilisin-like"/>
</dbReference>
<feature type="active site" description="Charge relay system" evidence="6 7">
    <location>
        <position position="438"/>
    </location>
</feature>
<evidence type="ECO:0000313" key="10">
    <source>
        <dbReference type="EMBL" id="RPB04488.1"/>
    </source>
</evidence>
<evidence type="ECO:0000256" key="3">
    <source>
        <dbReference type="ARBA" id="ARBA00022729"/>
    </source>
</evidence>
<dbReference type="GO" id="GO:0016020">
    <property type="term" value="C:membrane"/>
    <property type="evidence" value="ECO:0007669"/>
    <property type="project" value="InterPro"/>
</dbReference>
<feature type="domain" description="Peptidase S8/S53" evidence="8">
    <location>
        <begin position="71"/>
        <end position="457"/>
    </location>
</feature>
<evidence type="ECO:0000313" key="11">
    <source>
        <dbReference type="Proteomes" id="UP000276215"/>
    </source>
</evidence>
<name>A0A3N4K4L8_9PEZI</name>
<dbReference type="InterPro" id="IPR015500">
    <property type="entry name" value="Peptidase_S8_subtilisin-rel"/>
</dbReference>